<evidence type="ECO:0000313" key="1">
    <source>
        <dbReference type="EMBL" id="PQJ11896.1"/>
    </source>
</evidence>
<dbReference type="Pfam" id="PF09674">
    <property type="entry name" value="DUF2400"/>
    <property type="match status" value="1"/>
</dbReference>
<dbReference type="RefSeq" id="WP_105038776.1">
    <property type="nucleotide sequence ID" value="NZ_PPSL01000002.1"/>
</dbReference>
<reference evidence="1 2" key="1">
    <citation type="submission" date="2018-01" db="EMBL/GenBank/DDBJ databases">
        <title>A novel member of the phylum Bacteroidetes isolated from glacier ice.</title>
        <authorList>
            <person name="Liu Q."/>
            <person name="Xin Y.-H."/>
        </authorList>
    </citation>
    <scope>NUCLEOTIDE SEQUENCE [LARGE SCALE GENOMIC DNA]</scope>
    <source>
        <strain evidence="1 2">RB1R16</strain>
    </source>
</reference>
<comment type="caution">
    <text evidence="1">The sequence shown here is derived from an EMBL/GenBank/DDBJ whole genome shotgun (WGS) entry which is preliminary data.</text>
</comment>
<proteinExistence type="predicted"/>
<keyword evidence="2" id="KW-1185">Reference proteome</keyword>
<name>A0A2S7SZF3_9BACT</name>
<accession>A0A2S7SZF3</accession>
<dbReference type="Proteomes" id="UP000239872">
    <property type="component" value="Unassembled WGS sequence"/>
</dbReference>
<protein>
    <submittedName>
        <fullName evidence="1">TIGR02757 family protein</fullName>
    </submittedName>
</protein>
<evidence type="ECO:0000313" key="2">
    <source>
        <dbReference type="Proteomes" id="UP000239872"/>
    </source>
</evidence>
<dbReference type="NCBIfam" id="TIGR02757">
    <property type="entry name" value="TIGR02757 family protein"/>
    <property type="match status" value="1"/>
</dbReference>
<dbReference type="OrthoDB" id="9773332at2"/>
<dbReference type="EMBL" id="PPSL01000002">
    <property type="protein sequence ID" value="PQJ11896.1"/>
    <property type="molecule type" value="Genomic_DNA"/>
</dbReference>
<dbReference type="InterPro" id="IPR023170">
    <property type="entry name" value="HhH_base_excis_C"/>
</dbReference>
<dbReference type="AlphaFoldDB" id="A0A2S7SZF3"/>
<organism evidence="1 2">
    <name type="scientific">Flavipsychrobacter stenotrophus</name>
    <dbReference type="NCBI Taxonomy" id="2077091"/>
    <lineage>
        <taxon>Bacteria</taxon>
        <taxon>Pseudomonadati</taxon>
        <taxon>Bacteroidota</taxon>
        <taxon>Chitinophagia</taxon>
        <taxon>Chitinophagales</taxon>
        <taxon>Chitinophagaceae</taxon>
        <taxon>Flavipsychrobacter</taxon>
    </lineage>
</organism>
<sequence>MADIIELKGFLDEKVKLYNRPSFIEKDPVCIPRAYTKLQDIEISGLFAAVLAWGNRTSIINSSNKIMGWMDHSPHDFIVNHEETDLKRFLHFAHRTYNTTDLLYFIHFLSYHYSIHSSLEDAFVPDTIYKGVNVKEALIHFHNYFFSIEHPERTKKHIATPARNSACKRLNMYLRWMVRKDKCGVDFGLWNKIKPAQLICPLDVHVARVAYRLDLLPTDKADWKNAEYLTQLLKQLDANDPAVYDYALFGLGMAERF</sequence>
<gene>
    <name evidence="1" type="ORF">CJD36_008870</name>
</gene>
<dbReference type="Gene3D" id="1.10.1670.10">
    <property type="entry name" value="Helix-hairpin-Helix base-excision DNA repair enzymes (C-terminal)"/>
    <property type="match status" value="1"/>
</dbReference>
<dbReference type="InterPro" id="IPR014127">
    <property type="entry name" value="CHP02757"/>
</dbReference>